<dbReference type="InterPro" id="IPR029510">
    <property type="entry name" value="Ald_DH_CS_GLU"/>
</dbReference>
<evidence type="ECO:0000256" key="5">
    <source>
        <dbReference type="SAM" id="Phobius"/>
    </source>
</evidence>
<dbReference type="Pfam" id="PF00171">
    <property type="entry name" value="Aldedh"/>
    <property type="match status" value="2"/>
</dbReference>
<feature type="transmembrane region" description="Helical" evidence="5">
    <location>
        <begin position="973"/>
        <end position="992"/>
    </location>
</feature>
<dbReference type="PROSITE" id="PS00687">
    <property type="entry name" value="ALDEHYDE_DEHYDR_GLU"/>
    <property type="match status" value="1"/>
</dbReference>
<evidence type="ECO:0000256" key="3">
    <source>
        <dbReference type="PROSITE-ProRule" id="PRU10007"/>
    </source>
</evidence>
<keyword evidence="2 4" id="KW-0560">Oxidoreductase</keyword>
<evidence type="ECO:0000313" key="8">
    <source>
        <dbReference type="Proteomes" id="UP001437256"/>
    </source>
</evidence>
<keyword evidence="5" id="KW-0812">Transmembrane</keyword>
<evidence type="ECO:0000259" key="6">
    <source>
        <dbReference type="Pfam" id="PF00171"/>
    </source>
</evidence>
<dbReference type="InterPro" id="IPR016161">
    <property type="entry name" value="Ald_DH/histidinol_DH"/>
</dbReference>
<keyword evidence="8" id="KW-1185">Reference proteome</keyword>
<dbReference type="SUPFAM" id="SSF53720">
    <property type="entry name" value="ALDH-like"/>
    <property type="match status" value="1"/>
</dbReference>
<sequence length="1018" mass="111390">MPTSFSYEFDTAVYKGKTSFPTGVFINNEFVDGADGGTIDVINPTNGSLITKVSEATAKDVDLAVEAAQKTFDAVWGLNTPGKDRTDLMNKLAVAMEACADELAALDALDNGKTFGWAKTMDVPLSIELIKYYAGWADKIHGKVVETSEDKFTYVRQEPIGVVGQIIPWNYPLMMMCMKIGPALATGNCIILKPSEFTPLSALKMCTLVKEAGFPPGVLNVLVGYGKTVGAAISSHKDIEKVAFTGSTVTGRSIMEAAAKSNLKNVTLELGGKSPNIIFNDADLQQAVDWSFFGIFWNHGQACIAGSRIFVQSGIYDKFLEKFTEKTKTIKLGDPFASGTYQGPQVSNIQHERILGYIKSGKEQGATVHYGGEPYNGDGYFVNPTIFVDTKPEMKIVQEEIFGPVCCVIKFEDEADDYTDVIKQANDTSKMVLPLLYLSSKLIRGVLCGLLVYGLGAAVFTKNLDRALKTAHKLKAGSLWVNAYSTVNASMPFGGYKQSGIGREYGEEALHNYLNVKAKPPMDGLRDPTTIFFQYVGVRRSIIASYWMVIFLALPLWWNTTSIERLSLPSSEVYAQADAHRQFQLPIRIALDPAFANRVSLLSGTLQTRLQTAVGNAALVVQVGVTRNREEGAYVVLPSSSTEVAVEGRNLFYPLEKASAHSLADTLASLLIPARDHRVAQYSPRYRLAFTLLNEDSSAGQVVNSWDVSSAISRHIAPITTALSNLHNFTIESQVQFYAPLAFEPQSLSDDGARGLTPEQLTVFINSAVWTLSSSSSNDPVLHFLLFVPSANRRPLKILDRDGLPTSSNSFLIPQWGGIVITNLPDTPSEVRLSTTDLKPVFSTFSQQLLTLLGVPRLPKGVSFTPPTQPNSWQIDTLLRLRTLENVARTRDTLRSTVNLVEQIPNMPVGEKVRDDVRDALKTLGGLSSSSPSPNVNLTGIFQQSSHALTRSQKAFFHPGMLALLYFPVEHKYAVYTPLFASAIIPLIAAAVRELAAWKKQRREARAQAQAQAGQTQQ</sequence>
<gene>
    <name evidence="7" type="ORF">AAF712_004757</name>
</gene>
<evidence type="ECO:0000256" key="2">
    <source>
        <dbReference type="ARBA" id="ARBA00023002"/>
    </source>
</evidence>
<protein>
    <recommendedName>
        <fullName evidence="6">Aldehyde dehydrogenase domain-containing protein</fullName>
    </recommendedName>
</protein>
<dbReference type="PANTHER" id="PTHR11699">
    <property type="entry name" value="ALDEHYDE DEHYDROGENASE-RELATED"/>
    <property type="match status" value="1"/>
</dbReference>
<comment type="caution">
    <text evidence="7">The sequence shown here is derived from an EMBL/GenBank/DDBJ whole genome shotgun (WGS) entry which is preliminary data.</text>
</comment>
<evidence type="ECO:0000313" key="7">
    <source>
        <dbReference type="EMBL" id="KAL0068097.1"/>
    </source>
</evidence>
<dbReference type="InterPro" id="IPR016162">
    <property type="entry name" value="Ald_DH_N"/>
</dbReference>
<keyword evidence="5" id="KW-0472">Membrane</keyword>
<dbReference type="InterPro" id="IPR019540">
    <property type="entry name" value="PtdIno-glycan_biosynth_class_S"/>
</dbReference>
<feature type="transmembrane region" description="Helical" evidence="5">
    <location>
        <begin position="442"/>
        <end position="460"/>
    </location>
</feature>
<dbReference type="Pfam" id="PF10510">
    <property type="entry name" value="PIG-S"/>
    <property type="match status" value="2"/>
</dbReference>
<dbReference type="EMBL" id="JBBXMP010000020">
    <property type="protein sequence ID" value="KAL0068097.1"/>
    <property type="molecule type" value="Genomic_DNA"/>
</dbReference>
<proteinExistence type="inferred from homology"/>
<feature type="domain" description="Aldehyde dehydrogenase" evidence="6">
    <location>
        <begin position="453"/>
        <end position="518"/>
    </location>
</feature>
<accession>A0ABR3A6D3</accession>
<feature type="domain" description="Aldehyde dehydrogenase" evidence="6">
    <location>
        <begin position="31"/>
        <end position="428"/>
    </location>
</feature>
<feature type="transmembrane region" description="Helical" evidence="5">
    <location>
        <begin position="541"/>
        <end position="558"/>
    </location>
</feature>
<dbReference type="Gene3D" id="3.40.605.10">
    <property type="entry name" value="Aldehyde Dehydrogenase, Chain A, domain 1"/>
    <property type="match status" value="1"/>
</dbReference>
<evidence type="ECO:0000256" key="1">
    <source>
        <dbReference type="ARBA" id="ARBA00009986"/>
    </source>
</evidence>
<name>A0ABR3A6D3_9AGAR</name>
<feature type="active site" evidence="3">
    <location>
        <position position="269"/>
    </location>
</feature>
<comment type="similarity">
    <text evidence="1 4">Belongs to the aldehyde dehydrogenase family.</text>
</comment>
<dbReference type="Gene3D" id="3.40.309.10">
    <property type="entry name" value="Aldehyde Dehydrogenase, Chain A, domain 2"/>
    <property type="match status" value="1"/>
</dbReference>
<reference evidence="7 8" key="1">
    <citation type="submission" date="2024-05" db="EMBL/GenBank/DDBJ databases">
        <title>A draft genome resource for the thread blight pathogen Marasmius tenuissimus strain MS-2.</title>
        <authorList>
            <person name="Yulfo-Soto G.E."/>
            <person name="Baruah I.K."/>
            <person name="Amoako-Attah I."/>
            <person name="Bukari Y."/>
            <person name="Meinhardt L.W."/>
            <person name="Bailey B.A."/>
            <person name="Cohen S.P."/>
        </authorList>
    </citation>
    <scope>NUCLEOTIDE SEQUENCE [LARGE SCALE GENOMIC DNA]</scope>
    <source>
        <strain evidence="7 8">MS-2</strain>
    </source>
</reference>
<dbReference type="PROSITE" id="PS00070">
    <property type="entry name" value="ALDEHYDE_DEHYDR_CYS"/>
    <property type="match status" value="1"/>
</dbReference>
<dbReference type="InterPro" id="IPR015590">
    <property type="entry name" value="Aldehyde_DH_dom"/>
</dbReference>
<dbReference type="Proteomes" id="UP001437256">
    <property type="component" value="Unassembled WGS sequence"/>
</dbReference>
<dbReference type="CDD" id="cd07091">
    <property type="entry name" value="ALDH_F1-2_Ald2-like"/>
    <property type="match status" value="1"/>
</dbReference>
<organism evidence="7 8">
    <name type="scientific">Marasmius tenuissimus</name>
    <dbReference type="NCBI Taxonomy" id="585030"/>
    <lineage>
        <taxon>Eukaryota</taxon>
        <taxon>Fungi</taxon>
        <taxon>Dikarya</taxon>
        <taxon>Basidiomycota</taxon>
        <taxon>Agaricomycotina</taxon>
        <taxon>Agaricomycetes</taxon>
        <taxon>Agaricomycetidae</taxon>
        <taxon>Agaricales</taxon>
        <taxon>Marasmiineae</taxon>
        <taxon>Marasmiaceae</taxon>
        <taxon>Marasmius</taxon>
    </lineage>
</organism>
<keyword evidence="5" id="KW-1133">Transmembrane helix</keyword>
<dbReference type="InterPro" id="IPR016163">
    <property type="entry name" value="Ald_DH_C"/>
</dbReference>
<dbReference type="InterPro" id="IPR016160">
    <property type="entry name" value="Ald_DH_CS_CYS"/>
</dbReference>
<evidence type="ECO:0000256" key="4">
    <source>
        <dbReference type="RuleBase" id="RU003345"/>
    </source>
</evidence>